<evidence type="ECO:0000256" key="7">
    <source>
        <dbReference type="SAM" id="Phobius"/>
    </source>
</evidence>
<reference evidence="8" key="1">
    <citation type="submission" date="2020-05" db="EMBL/GenBank/DDBJ databases">
        <authorList>
            <person name="Chiriac C."/>
            <person name="Salcher M."/>
            <person name="Ghai R."/>
            <person name="Kavagutti S V."/>
        </authorList>
    </citation>
    <scope>NUCLEOTIDE SEQUENCE</scope>
</reference>
<protein>
    <submittedName>
        <fullName evidence="8">Unannotated protein</fullName>
    </submittedName>
</protein>
<keyword evidence="4 7" id="KW-1133">Transmembrane helix</keyword>
<evidence type="ECO:0000256" key="3">
    <source>
        <dbReference type="ARBA" id="ARBA00022692"/>
    </source>
</evidence>
<feature type="transmembrane region" description="Helical" evidence="7">
    <location>
        <begin position="96"/>
        <end position="116"/>
    </location>
</feature>
<accession>A0A6J6BVY5</accession>
<dbReference type="GO" id="GO:0022900">
    <property type="term" value="P:electron transport chain"/>
    <property type="evidence" value="ECO:0007669"/>
    <property type="project" value="InterPro"/>
</dbReference>
<evidence type="ECO:0000256" key="6">
    <source>
        <dbReference type="ARBA" id="ARBA00047816"/>
    </source>
</evidence>
<dbReference type="InterPro" id="IPR021050">
    <property type="entry name" value="Cyt_c_oxidase_su4_actinobac"/>
</dbReference>
<keyword evidence="5 7" id="KW-0472">Membrane</keyword>
<keyword evidence="3 7" id="KW-0812">Transmembrane</keyword>
<feature type="transmembrane region" description="Helical" evidence="7">
    <location>
        <begin position="48"/>
        <end position="68"/>
    </location>
</feature>
<evidence type="ECO:0000256" key="1">
    <source>
        <dbReference type="ARBA" id="ARBA00004651"/>
    </source>
</evidence>
<dbReference type="GO" id="GO:0004129">
    <property type="term" value="F:cytochrome-c oxidase activity"/>
    <property type="evidence" value="ECO:0007669"/>
    <property type="project" value="UniProtKB-EC"/>
</dbReference>
<comment type="subcellular location">
    <subcellularLocation>
        <location evidence="1">Cell membrane</location>
        <topology evidence="1">Multi-pass membrane protein</topology>
    </subcellularLocation>
</comment>
<dbReference type="Pfam" id="PF12270">
    <property type="entry name" value="Cyt_c_ox_IV"/>
    <property type="match status" value="1"/>
</dbReference>
<dbReference type="AlphaFoldDB" id="A0A6J6BVY5"/>
<dbReference type="EMBL" id="CAEZSN010000058">
    <property type="protein sequence ID" value="CAB4542925.1"/>
    <property type="molecule type" value="Genomic_DNA"/>
</dbReference>
<evidence type="ECO:0000256" key="4">
    <source>
        <dbReference type="ARBA" id="ARBA00022989"/>
    </source>
</evidence>
<gene>
    <name evidence="8" type="ORF">UFOPK1433_00611</name>
</gene>
<dbReference type="GO" id="GO:0005886">
    <property type="term" value="C:plasma membrane"/>
    <property type="evidence" value="ECO:0007669"/>
    <property type="project" value="UniProtKB-SubCell"/>
</dbReference>
<comment type="catalytic activity">
    <reaction evidence="6">
        <text>4 Fe(II)-[cytochrome c] + O2 + 8 H(+)(in) = 4 Fe(III)-[cytochrome c] + 2 H2O + 4 H(+)(out)</text>
        <dbReference type="Rhea" id="RHEA:11436"/>
        <dbReference type="Rhea" id="RHEA-COMP:10350"/>
        <dbReference type="Rhea" id="RHEA-COMP:14399"/>
        <dbReference type="ChEBI" id="CHEBI:15377"/>
        <dbReference type="ChEBI" id="CHEBI:15378"/>
        <dbReference type="ChEBI" id="CHEBI:15379"/>
        <dbReference type="ChEBI" id="CHEBI:29033"/>
        <dbReference type="ChEBI" id="CHEBI:29034"/>
        <dbReference type="EC" id="7.1.1.9"/>
    </reaction>
</comment>
<organism evidence="8">
    <name type="scientific">freshwater metagenome</name>
    <dbReference type="NCBI Taxonomy" id="449393"/>
    <lineage>
        <taxon>unclassified sequences</taxon>
        <taxon>metagenomes</taxon>
        <taxon>ecological metagenomes</taxon>
    </lineage>
</organism>
<proteinExistence type="predicted"/>
<evidence type="ECO:0000256" key="2">
    <source>
        <dbReference type="ARBA" id="ARBA00022475"/>
    </source>
</evidence>
<keyword evidence="2" id="KW-1003">Cell membrane</keyword>
<sequence>MRTNAFLFWAGSAFYMLSAVGYALVGLWEPYQGLASSGPAIFGLKIEIIGTAALMMLSIMAAFIAFYLGRTHKNQGPVPEDILDAKISDGDAEIGFFNAWSWWPFFLGLFGSIVFASLAVGWWLFFIGLPLGLIALIGFVFENSRGHYAH</sequence>
<feature type="transmembrane region" description="Helical" evidence="7">
    <location>
        <begin position="122"/>
        <end position="141"/>
    </location>
</feature>
<evidence type="ECO:0000256" key="5">
    <source>
        <dbReference type="ARBA" id="ARBA00023136"/>
    </source>
</evidence>
<evidence type="ECO:0000313" key="8">
    <source>
        <dbReference type="EMBL" id="CAB4542925.1"/>
    </source>
</evidence>
<feature type="transmembrane region" description="Helical" evidence="7">
    <location>
        <begin position="7"/>
        <end position="28"/>
    </location>
</feature>
<name>A0A6J6BVY5_9ZZZZ</name>